<keyword evidence="2" id="KW-1185">Reference proteome</keyword>
<dbReference type="InterPro" id="IPR036691">
    <property type="entry name" value="Endo/exonu/phosph_ase_sf"/>
</dbReference>
<protein>
    <recommendedName>
        <fullName evidence="3">Protein FAR1-RELATED SEQUENCE</fullName>
    </recommendedName>
</protein>
<dbReference type="EMBL" id="JAGKQM010000009">
    <property type="protein sequence ID" value="KAH0909524.1"/>
    <property type="molecule type" value="Genomic_DNA"/>
</dbReference>
<proteinExistence type="predicted"/>
<dbReference type="SUPFAM" id="SSF56219">
    <property type="entry name" value="DNase I-like"/>
    <property type="match status" value="1"/>
</dbReference>
<dbReference type="Gene3D" id="3.60.10.10">
    <property type="entry name" value="Endonuclease/exonuclease/phosphatase"/>
    <property type="match status" value="1"/>
</dbReference>
<sequence length="213" mass="25067">MRVTWPRFGGSPQITKTIMKLLHYNCQRLGNSLTISHFKDIRKSYTPDIMLLTETKHVDSYVKVLLLDNPNMYCINMSVENGANFFWQTYIYGNHVGKHRREQWHQLSQSEYAGFLRNKFQMMIGNFNDTKSKVKKEKCTWMGKRSKYTIMSRIDSAVANLITLKKPNGRRLRCFDMTANEECILESIQVMEQVWKQECSTIQEEHTHSIIKA</sequence>
<dbReference type="Proteomes" id="UP000824890">
    <property type="component" value="Unassembled WGS sequence"/>
</dbReference>
<name>A0ABQ8BXQ8_BRANA</name>
<reference evidence="1 2" key="1">
    <citation type="submission" date="2021-05" db="EMBL/GenBank/DDBJ databases">
        <title>Genome Assembly of Synthetic Allotetraploid Brassica napus Reveals Homoeologous Exchanges between Subgenomes.</title>
        <authorList>
            <person name="Davis J.T."/>
        </authorList>
    </citation>
    <scope>NUCLEOTIDE SEQUENCE [LARGE SCALE GENOMIC DNA]</scope>
    <source>
        <strain evidence="2">cv. Da-Ae</strain>
        <tissue evidence="1">Seedling</tissue>
    </source>
</reference>
<accession>A0ABQ8BXQ8</accession>
<comment type="caution">
    <text evidence="1">The sequence shown here is derived from an EMBL/GenBank/DDBJ whole genome shotgun (WGS) entry which is preliminary data.</text>
</comment>
<gene>
    <name evidence="1" type="ORF">HID58_032845</name>
</gene>
<organism evidence="1 2">
    <name type="scientific">Brassica napus</name>
    <name type="common">Rape</name>
    <dbReference type="NCBI Taxonomy" id="3708"/>
    <lineage>
        <taxon>Eukaryota</taxon>
        <taxon>Viridiplantae</taxon>
        <taxon>Streptophyta</taxon>
        <taxon>Embryophyta</taxon>
        <taxon>Tracheophyta</taxon>
        <taxon>Spermatophyta</taxon>
        <taxon>Magnoliopsida</taxon>
        <taxon>eudicotyledons</taxon>
        <taxon>Gunneridae</taxon>
        <taxon>Pentapetalae</taxon>
        <taxon>rosids</taxon>
        <taxon>malvids</taxon>
        <taxon>Brassicales</taxon>
        <taxon>Brassicaceae</taxon>
        <taxon>Brassiceae</taxon>
        <taxon>Brassica</taxon>
    </lineage>
</organism>
<evidence type="ECO:0000313" key="1">
    <source>
        <dbReference type="EMBL" id="KAH0909524.1"/>
    </source>
</evidence>
<evidence type="ECO:0000313" key="2">
    <source>
        <dbReference type="Proteomes" id="UP000824890"/>
    </source>
</evidence>
<evidence type="ECO:0008006" key="3">
    <source>
        <dbReference type="Google" id="ProtNLM"/>
    </source>
</evidence>